<dbReference type="OrthoDB" id="5966585at2"/>
<dbReference type="Gene3D" id="1.20.1250.20">
    <property type="entry name" value="MFS general substrate transporter like domains"/>
    <property type="match status" value="1"/>
</dbReference>
<accession>A0A2U2MY22</accession>
<gene>
    <name evidence="5" type="ORF">DEM34_14665</name>
</gene>
<feature type="transmembrane region" description="Helical" evidence="4">
    <location>
        <begin position="70"/>
        <end position="89"/>
    </location>
</feature>
<dbReference type="GO" id="GO:0022857">
    <property type="term" value="F:transmembrane transporter activity"/>
    <property type="evidence" value="ECO:0007669"/>
    <property type="project" value="InterPro"/>
</dbReference>
<dbReference type="EMBL" id="QFFI01000026">
    <property type="protein sequence ID" value="PWG61846.1"/>
    <property type="molecule type" value="Genomic_DNA"/>
</dbReference>
<proteinExistence type="predicted"/>
<feature type="transmembrane region" description="Helical" evidence="4">
    <location>
        <begin position="213"/>
        <end position="235"/>
    </location>
</feature>
<feature type="transmembrane region" description="Helical" evidence="4">
    <location>
        <begin position="301"/>
        <end position="320"/>
    </location>
</feature>
<dbReference type="AlphaFoldDB" id="A0A2U2MY22"/>
<feature type="transmembrane region" description="Helical" evidence="4">
    <location>
        <begin position="369"/>
        <end position="388"/>
    </location>
</feature>
<dbReference type="SUPFAM" id="SSF103473">
    <property type="entry name" value="MFS general substrate transporter"/>
    <property type="match status" value="1"/>
</dbReference>
<evidence type="ECO:0000256" key="4">
    <source>
        <dbReference type="SAM" id="Phobius"/>
    </source>
</evidence>
<organism evidence="5 6">
    <name type="scientific">Sediminicurvatus halobius</name>
    <dbReference type="NCBI Taxonomy" id="2182432"/>
    <lineage>
        <taxon>Bacteria</taxon>
        <taxon>Pseudomonadati</taxon>
        <taxon>Pseudomonadota</taxon>
        <taxon>Gammaproteobacteria</taxon>
        <taxon>Chromatiales</taxon>
        <taxon>Ectothiorhodospiraceae</taxon>
        <taxon>Sediminicurvatus</taxon>
    </lineage>
</organism>
<keyword evidence="1 4" id="KW-0812">Transmembrane</keyword>
<feature type="transmembrane region" description="Helical" evidence="4">
    <location>
        <begin position="131"/>
        <end position="149"/>
    </location>
</feature>
<name>A0A2U2MY22_9GAMM</name>
<feature type="transmembrane region" description="Helical" evidence="4">
    <location>
        <begin position="41"/>
        <end position="63"/>
    </location>
</feature>
<dbReference type="Pfam" id="PF07690">
    <property type="entry name" value="MFS_1"/>
    <property type="match status" value="1"/>
</dbReference>
<protein>
    <submittedName>
        <fullName evidence="5">MFS transporter</fullName>
    </submittedName>
</protein>
<reference evidence="5 6" key="1">
    <citation type="submission" date="2018-05" db="EMBL/GenBank/DDBJ databases">
        <title>Spiribacter halobius sp. nov., a moderately halophilic bacterium isolated from marine solar saltern.</title>
        <authorList>
            <person name="Zheng W.-S."/>
            <person name="Lu D.-C."/>
            <person name="Du Z.-J."/>
        </authorList>
    </citation>
    <scope>NUCLEOTIDE SEQUENCE [LARGE SCALE GENOMIC DNA]</scope>
    <source>
        <strain evidence="5 6">E85</strain>
    </source>
</reference>
<dbReference type="RefSeq" id="WP_109679578.1">
    <property type="nucleotide sequence ID" value="NZ_CP086615.1"/>
</dbReference>
<keyword evidence="2 4" id="KW-1133">Transmembrane helix</keyword>
<feature type="transmembrane region" description="Helical" evidence="4">
    <location>
        <begin position="241"/>
        <end position="262"/>
    </location>
</feature>
<evidence type="ECO:0000256" key="3">
    <source>
        <dbReference type="ARBA" id="ARBA00023136"/>
    </source>
</evidence>
<evidence type="ECO:0000256" key="1">
    <source>
        <dbReference type="ARBA" id="ARBA00022692"/>
    </source>
</evidence>
<dbReference type="Proteomes" id="UP000245474">
    <property type="component" value="Unassembled WGS sequence"/>
</dbReference>
<dbReference type="InterPro" id="IPR011701">
    <property type="entry name" value="MFS"/>
</dbReference>
<evidence type="ECO:0000256" key="2">
    <source>
        <dbReference type="ARBA" id="ARBA00022989"/>
    </source>
</evidence>
<keyword evidence="3 4" id="KW-0472">Membrane</keyword>
<keyword evidence="6" id="KW-1185">Reference proteome</keyword>
<feature type="transmembrane region" description="Helical" evidence="4">
    <location>
        <begin position="95"/>
        <end position="119"/>
    </location>
</feature>
<dbReference type="InterPro" id="IPR036259">
    <property type="entry name" value="MFS_trans_sf"/>
</dbReference>
<feature type="transmembrane region" description="Helical" evidence="4">
    <location>
        <begin position="161"/>
        <end position="181"/>
    </location>
</feature>
<feature type="transmembrane region" description="Helical" evidence="4">
    <location>
        <begin position="274"/>
        <end position="295"/>
    </location>
</feature>
<evidence type="ECO:0000313" key="6">
    <source>
        <dbReference type="Proteomes" id="UP000245474"/>
    </source>
</evidence>
<comment type="caution">
    <text evidence="5">The sequence shown here is derived from an EMBL/GenBank/DDBJ whole genome shotgun (WGS) entry which is preliminary data.</text>
</comment>
<evidence type="ECO:0000313" key="5">
    <source>
        <dbReference type="EMBL" id="PWG61846.1"/>
    </source>
</evidence>
<feature type="transmembrane region" description="Helical" evidence="4">
    <location>
        <begin position="341"/>
        <end position="363"/>
    </location>
</feature>
<sequence>MGRFITALGIGQFCAWGTLYYSFPQIAEAMGAELGWSKAERYLAPTLTLIVAAVSAMPVGIAIDRGHGRLVMSLGALAAGLLLLAWSRVETLAGFYAVFAALGIVHAATLYDAAFAVVARHTGPERARRGITLLTLWGGFASTVFIPLVELMLSRWDWRMCVATLAVVPIALCAPLNAYAIRSLRDSAPVASTGREKAIARAPLRWALAKPTYWALAVVFIAHAGVFSGFTYHAYPLLQEFGLGAGSVVGVLALIGPAQVAGRLALHLAPAGPSIATLGVGASGLTFLVFITLALAPTSVALAGVLAIVYGAANGVMTIVRGMAVPALLTRHAYGRVTASLIAPATVTKAAAPAAAAMLWGLTQGYGPVLLALALGSAVLTLAFWAAAVGSRTRHSARGDTAGTAEV</sequence>